<name>A0ACC1R9P9_9HYPO</name>
<gene>
    <name evidence="1" type="ORF">NLG97_g278</name>
</gene>
<reference evidence="1" key="1">
    <citation type="submission" date="2022-07" db="EMBL/GenBank/DDBJ databases">
        <title>Genome Sequence of Lecanicillium saksenae.</title>
        <authorList>
            <person name="Buettner E."/>
        </authorList>
    </citation>
    <scope>NUCLEOTIDE SEQUENCE</scope>
    <source>
        <strain evidence="1">VT-O1</strain>
    </source>
</reference>
<comment type="caution">
    <text evidence="1">The sequence shown here is derived from an EMBL/GenBank/DDBJ whole genome shotgun (WGS) entry which is preliminary data.</text>
</comment>
<dbReference type="Proteomes" id="UP001148737">
    <property type="component" value="Unassembled WGS sequence"/>
</dbReference>
<protein>
    <submittedName>
        <fullName evidence="1">Uncharacterized protein</fullName>
    </submittedName>
</protein>
<sequence length="1518" mass="167185">MHPNCQKLINRVAEFLSEVENLTPGRDLEARLNGEYGPGNAFYDDFSTLIREGIEKDEGWVATDEVQGPHYRRTRISPPTDATRFCSITTVYMDPQGNDLLRGQYHLHPYGEINCVIPMSDGAQLKGMSGWQGAGWTSPGPDRENAETVAATVIQALGILGVVTKAWPGHSSAGHATLSRGRAAPLLAGLATTVYFILNSVWLGHVDVSWLMLASQTGLVLAERSYEKRFIASLNGATMCCAHLVALYCGEASIAQGLATLTLLCAYLFVPRSADPYVNGKLVDRQASASLLERLSFTWAVKSFDEKCDNLPVLPAQRQTAATAKRYADRADRTASLSRTLFRQFFGHIMLQWVFTVIRSALAVAPQYFKYRLLEHLGAGSINVSHGFYLAIAYGGSKLLNTWLSSASEWLRDLYIQYPVQTILMALVCDKSLRMPNVVSAESKKGHSTRSIFADMRMDGARASMVFTESHVIPSTVAKLITTSIFLNKLVGWQILAVTMGFTILLIAVDSQITKKHHQFNAEVMNQRREGAAVLGDALLAIRQIKFSASEDDWIKKISENREKDIKLSYRNSVLLSASRLNHAIGSAVLAGIPLCVSALRGDKLTAAVAFTFLSLFQQLQVNLTALPFRISYWVEGWNALQRLQGHLDVVEAQKTTDVASDEIFMDKATLAWNNNVKEKKGFELEASLSFPRGQLSIVTGETASGKSLLLNALAGEAALLSGNVRGPIPQETSLGDNYSAGKLEQELAIVTQTPWMDNLSVRENIIFGQSFDKERYETVIHCCALTKDLETLTDGDSTVIGTKGISLSGGQRWRIALARSLYSQANTIILDDILSAVDAEVREWLVDKALCGPLGQGRTRILATHHAGHCAQKAALIVTLENGKAKKAMKLNITKPDVDMTDTDEQQVKKVPSRQSQPKLERTSTVLEKSTESPYQIYYRAIGGAKLVIFAFATVALTTGLRYLSTRWLQNWTARYEKLDQTDDYGGSEATYFGGIYLLISVVSSFVTAATLRLSLIIGFRASRPMASAALAGVFHSPLQWLERTSRGEITQRISSDMMVLDRNIPEGLVDALRCGMDLAVILFTSFSVSGYEAISTILLLFLYYRITKKLMPVTQKLQELSTTASSAMYQRLSELQQTDALLTLRTFNMRGYFLNDVYKLIDDRDRYAWYKNLCNVMMDFQLQAVSILFVTSIAVGAVTTHADAGATGVALLFASQFSSTMSRFLTRIVDLDRAMVSVSRVHEYADLPTENMNGDKVPEDWPRLGSLEVSSLTAGYDANFHTSVLNQLSFSVKSGERVGIVGRTGAGKSSLILALTRHLHMRGRIAIDGVDLETLNLKQLRQRLFVISQDPYLFGGKLRDVVDRAGTHDDEEIRSILSKIGFSTTPNGAAAAEIDLSFIINRGGLNLSQGQRQMLRLAQALLSRSRMVIMDEATSAIDSDADAAIQVALREILADTTLLVVAHRLATVADFDQVVVLEDGRLVESGPPADLYKRQGAFWKLVNASADKEELLKIFS</sequence>
<keyword evidence="2" id="KW-1185">Reference proteome</keyword>
<accession>A0ACC1R9P9</accession>
<evidence type="ECO:0000313" key="2">
    <source>
        <dbReference type="Proteomes" id="UP001148737"/>
    </source>
</evidence>
<proteinExistence type="predicted"/>
<evidence type="ECO:0000313" key="1">
    <source>
        <dbReference type="EMBL" id="KAJ3499499.1"/>
    </source>
</evidence>
<organism evidence="1 2">
    <name type="scientific">Lecanicillium saksenae</name>
    <dbReference type="NCBI Taxonomy" id="468837"/>
    <lineage>
        <taxon>Eukaryota</taxon>
        <taxon>Fungi</taxon>
        <taxon>Dikarya</taxon>
        <taxon>Ascomycota</taxon>
        <taxon>Pezizomycotina</taxon>
        <taxon>Sordariomycetes</taxon>
        <taxon>Hypocreomycetidae</taxon>
        <taxon>Hypocreales</taxon>
        <taxon>Cordycipitaceae</taxon>
        <taxon>Lecanicillium</taxon>
    </lineage>
</organism>
<dbReference type="EMBL" id="JANAKD010000008">
    <property type="protein sequence ID" value="KAJ3499499.1"/>
    <property type="molecule type" value="Genomic_DNA"/>
</dbReference>